<dbReference type="EC" id="3.4.13.22" evidence="9 10"/>
<keyword evidence="7 9" id="KW-0482">Metalloprotease</keyword>
<dbReference type="SUPFAM" id="SSF55166">
    <property type="entry name" value="Hedgehog/DD-peptidase"/>
    <property type="match status" value="1"/>
</dbReference>
<evidence type="ECO:0000256" key="5">
    <source>
        <dbReference type="ARBA" id="ARBA00022833"/>
    </source>
</evidence>
<keyword evidence="2 9" id="KW-0645">Protease</keyword>
<sequence length="248" mass="28770">MKETFNLLVLCLILFIANAALAVELPKDFVNLKEIEPSIIENLRYFSNENFIGRKIDGYNANRVILTHKAAIALVKVQQELLKDGYSLVIYDAYRPQRAVDLFMKWSKDSEDQIAKEKYYPNINKADVFKLGYVAEKSGHSRGSTVDLSIIKVGDSLKPITLQKRQLKNGSIIPFLHDGTVDMGSSFDLFGEASHHDNNLIEKEFLDQRNYLRRVMKKNGFNDYQEEWWHYTLKDEPFPDTYFDFIVE</sequence>
<dbReference type="Pfam" id="PF01427">
    <property type="entry name" value="Peptidase_M15"/>
    <property type="match status" value="2"/>
</dbReference>
<dbReference type="CDD" id="cd14817">
    <property type="entry name" value="D-Ala-D-Ala_dipeptidase_VanX"/>
    <property type="match status" value="1"/>
</dbReference>
<dbReference type="InterPro" id="IPR009045">
    <property type="entry name" value="Zn_M74/Hedgehog-like"/>
</dbReference>
<keyword evidence="11" id="KW-0732">Signal</keyword>
<comment type="caution">
    <text evidence="12">The sequence shown here is derived from an EMBL/GenBank/DDBJ whole genome shotgun (WGS) entry which is preliminary data.</text>
</comment>
<evidence type="ECO:0000256" key="11">
    <source>
        <dbReference type="SAM" id="SignalP"/>
    </source>
</evidence>
<dbReference type="PANTHER" id="PTHR43126:SF1">
    <property type="entry name" value="D-ALANYL-D-ALANINE DIPEPTIDASE"/>
    <property type="match status" value="1"/>
</dbReference>
<evidence type="ECO:0000256" key="6">
    <source>
        <dbReference type="ARBA" id="ARBA00022997"/>
    </source>
</evidence>
<accession>A0ABU5NBI6</accession>
<dbReference type="InterPro" id="IPR000755">
    <property type="entry name" value="A_A_dipeptidase"/>
</dbReference>
<organism evidence="12 13">
    <name type="scientific">Candidatus Megaera venefica</name>
    <dbReference type="NCBI Taxonomy" id="2055910"/>
    <lineage>
        <taxon>Bacteria</taxon>
        <taxon>Pseudomonadati</taxon>
        <taxon>Pseudomonadota</taxon>
        <taxon>Alphaproteobacteria</taxon>
        <taxon>Rickettsiales</taxon>
        <taxon>Rickettsiaceae</taxon>
        <taxon>Candidatus Megaera</taxon>
    </lineage>
</organism>
<evidence type="ECO:0000256" key="9">
    <source>
        <dbReference type="HAMAP-Rule" id="MF_01924"/>
    </source>
</evidence>
<dbReference type="EMBL" id="JARJFB010000023">
    <property type="protein sequence ID" value="MEA0970506.1"/>
    <property type="molecule type" value="Genomic_DNA"/>
</dbReference>
<dbReference type="HAMAP" id="MF_01924">
    <property type="entry name" value="A_A_dipeptidase"/>
    <property type="match status" value="1"/>
</dbReference>
<keyword evidence="13" id="KW-1185">Reference proteome</keyword>
<evidence type="ECO:0000313" key="13">
    <source>
        <dbReference type="Proteomes" id="UP001291687"/>
    </source>
</evidence>
<evidence type="ECO:0000256" key="10">
    <source>
        <dbReference type="PIRNR" id="PIRNR026671"/>
    </source>
</evidence>
<feature type="signal peptide" evidence="11">
    <location>
        <begin position="1"/>
        <end position="22"/>
    </location>
</feature>
<evidence type="ECO:0000256" key="8">
    <source>
        <dbReference type="ARBA" id="ARBA00023316"/>
    </source>
</evidence>
<evidence type="ECO:0000313" key="12">
    <source>
        <dbReference type="EMBL" id="MEA0970506.1"/>
    </source>
</evidence>
<reference evidence="12 13" key="1">
    <citation type="submission" date="2023-03" db="EMBL/GenBank/DDBJ databases">
        <title>Host association and intracellularity evolved multiple times independently in the Rickettsiales.</title>
        <authorList>
            <person name="Castelli M."/>
            <person name="Nardi T."/>
            <person name="Gammuto L."/>
            <person name="Bellinzona G."/>
            <person name="Sabaneyeva E."/>
            <person name="Potekhin A."/>
            <person name="Serra V."/>
            <person name="Petroni G."/>
            <person name="Sassera D."/>
        </authorList>
    </citation>
    <scope>NUCLEOTIDE SEQUENCE [LARGE SCALE GENOMIC DNA]</scope>
    <source>
        <strain evidence="12 13">Sr 2-6</strain>
    </source>
</reference>
<proteinExistence type="inferred from homology"/>
<keyword evidence="5 9" id="KW-0862">Zinc</keyword>
<evidence type="ECO:0000256" key="7">
    <source>
        <dbReference type="ARBA" id="ARBA00023049"/>
    </source>
</evidence>
<dbReference type="PIRSF" id="PIRSF026671">
    <property type="entry name" value="AA_dipeptidase"/>
    <property type="match status" value="1"/>
</dbReference>
<evidence type="ECO:0000256" key="4">
    <source>
        <dbReference type="ARBA" id="ARBA00022801"/>
    </source>
</evidence>
<comment type="cofactor">
    <cofactor evidence="9">
        <name>Zn(2+)</name>
        <dbReference type="ChEBI" id="CHEBI:29105"/>
    </cofactor>
    <text evidence="9">Binds 1 zinc ion per subunit.</text>
</comment>
<feature type="active site" description="Proton donor/acceptor" evidence="9">
    <location>
        <position position="227"/>
    </location>
</feature>
<evidence type="ECO:0000256" key="2">
    <source>
        <dbReference type="ARBA" id="ARBA00022670"/>
    </source>
</evidence>
<keyword evidence="3 9" id="KW-0479">Metal-binding</keyword>
<dbReference type="Proteomes" id="UP001291687">
    <property type="component" value="Unassembled WGS sequence"/>
</dbReference>
<dbReference type="PANTHER" id="PTHR43126">
    <property type="entry name" value="D-ALANYL-D-ALANINE DIPEPTIDASE"/>
    <property type="match status" value="1"/>
</dbReference>
<feature type="binding site" evidence="9">
    <location>
        <position position="140"/>
    </location>
    <ligand>
        <name>Zn(2+)</name>
        <dbReference type="ChEBI" id="CHEBI:29105"/>
        <note>catalytic</note>
    </ligand>
</feature>
<keyword evidence="6 9" id="KW-0224">Dipeptidase</keyword>
<dbReference type="Gene3D" id="3.30.1380.10">
    <property type="match status" value="1"/>
</dbReference>
<comment type="similarity">
    <text evidence="9 10">Belongs to the peptidase M15D family.</text>
</comment>
<keyword evidence="4 9" id="KW-0378">Hydrolase</keyword>
<feature type="chain" id="PRO_5046511923" description="D-alanyl-D-alanine dipeptidase" evidence="11">
    <location>
        <begin position="23"/>
        <end position="248"/>
    </location>
</feature>
<keyword evidence="8 10" id="KW-0961">Cell wall biogenesis/degradation</keyword>
<dbReference type="RefSeq" id="WP_322776409.1">
    <property type="nucleotide sequence ID" value="NZ_JARJFB010000023.1"/>
</dbReference>
<comment type="function">
    <text evidence="9 10">Catalyzes hydrolysis of the D-alanyl-D-alanine dipeptide.</text>
</comment>
<evidence type="ECO:0000256" key="3">
    <source>
        <dbReference type="ARBA" id="ARBA00022723"/>
    </source>
</evidence>
<name>A0ABU5NBI6_9RICK</name>
<feature type="site" description="Transition state stabilizer" evidence="9">
    <location>
        <position position="95"/>
    </location>
</feature>
<evidence type="ECO:0000256" key="1">
    <source>
        <dbReference type="ARBA" id="ARBA00001362"/>
    </source>
</evidence>
<feature type="binding site" evidence="9">
    <location>
        <position position="230"/>
    </location>
    <ligand>
        <name>Zn(2+)</name>
        <dbReference type="ChEBI" id="CHEBI:29105"/>
        <note>catalytic</note>
    </ligand>
</feature>
<gene>
    <name evidence="9" type="primary">ddpX</name>
    <name evidence="12" type="ORF">Megvenef_00472</name>
</gene>
<feature type="binding site" evidence="9">
    <location>
        <position position="147"/>
    </location>
    <ligand>
        <name>Zn(2+)</name>
        <dbReference type="ChEBI" id="CHEBI:29105"/>
        <note>catalytic</note>
    </ligand>
</feature>
<protein>
    <recommendedName>
        <fullName evidence="9 10">D-alanyl-D-alanine dipeptidase</fullName>
        <shortName evidence="9 10">D-Ala-D-Ala dipeptidase</shortName>
        <ecNumber evidence="9 10">3.4.13.22</ecNumber>
    </recommendedName>
</protein>
<comment type="catalytic activity">
    <reaction evidence="1 9 10">
        <text>D-alanyl-D-alanine + H2O = 2 D-alanine</text>
        <dbReference type="Rhea" id="RHEA:20661"/>
        <dbReference type="ChEBI" id="CHEBI:15377"/>
        <dbReference type="ChEBI" id="CHEBI:57416"/>
        <dbReference type="ChEBI" id="CHEBI:57822"/>
        <dbReference type="EC" id="3.4.13.22"/>
    </reaction>
</comment>